<name>A0A6J1NZA0_BICAN</name>
<feature type="compositionally biased region" description="Low complexity" evidence="1">
    <location>
        <begin position="152"/>
        <end position="163"/>
    </location>
</feature>
<gene>
    <name evidence="3" type="primary">LOC112053615</name>
</gene>
<feature type="region of interest" description="Disordered" evidence="1">
    <location>
        <begin position="45"/>
        <end position="308"/>
    </location>
</feature>
<dbReference type="OrthoDB" id="7473823at2759"/>
<proteinExistence type="predicted"/>
<dbReference type="RefSeq" id="XP_023948856.2">
    <property type="nucleotide sequence ID" value="XM_024093088.2"/>
</dbReference>
<feature type="compositionally biased region" description="Polar residues" evidence="1">
    <location>
        <begin position="55"/>
        <end position="88"/>
    </location>
</feature>
<feature type="compositionally biased region" description="Polar residues" evidence="1">
    <location>
        <begin position="270"/>
        <end position="285"/>
    </location>
</feature>
<reference evidence="3" key="1">
    <citation type="submission" date="2025-08" db="UniProtKB">
        <authorList>
            <consortium name="RefSeq"/>
        </authorList>
    </citation>
    <scope>IDENTIFICATION</scope>
</reference>
<dbReference type="AlphaFoldDB" id="A0A6J1NZA0"/>
<accession>A0A6J1NZA0</accession>
<feature type="compositionally biased region" description="Basic and acidic residues" evidence="1">
    <location>
        <begin position="111"/>
        <end position="149"/>
    </location>
</feature>
<dbReference type="KEGG" id="bany:112053615"/>
<evidence type="ECO:0000256" key="1">
    <source>
        <dbReference type="SAM" id="MobiDB-lite"/>
    </source>
</evidence>
<dbReference type="GeneID" id="112053615"/>
<evidence type="ECO:0000313" key="3">
    <source>
        <dbReference type="RefSeq" id="XP_023948856.2"/>
    </source>
</evidence>
<organism evidence="2 3">
    <name type="scientific">Bicyclus anynana</name>
    <name type="common">Squinting bush brown butterfly</name>
    <dbReference type="NCBI Taxonomy" id="110368"/>
    <lineage>
        <taxon>Eukaryota</taxon>
        <taxon>Metazoa</taxon>
        <taxon>Ecdysozoa</taxon>
        <taxon>Arthropoda</taxon>
        <taxon>Hexapoda</taxon>
        <taxon>Insecta</taxon>
        <taxon>Pterygota</taxon>
        <taxon>Neoptera</taxon>
        <taxon>Endopterygota</taxon>
        <taxon>Lepidoptera</taxon>
        <taxon>Glossata</taxon>
        <taxon>Ditrysia</taxon>
        <taxon>Papilionoidea</taxon>
        <taxon>Nymphalidae</taxon>
        <taxon>Satyrinae</taxon>
        <taxon>Satyrini</taxon>
        <taxon>Mycalesina</taxon>
        <taxon>Bicyclus</taxon>
    </lineage>
</organism>
<evidence type="ECO:0000313" key="2">
    <source>
        <dbReference type="Proteomes" id="UP001652582"/>
    </source>
</evidence>
<sequence length="308" mass="34452">MLKFLGFKASLNFNNGKSSGLEYFETPGISLNGAYRTNKDELFGSDLYTEHNTPKKSTPSQRKVPTKSLASNKQSKSTSELTKPSNEAMNVRKSVPDISQTASQPPQINIKEQKKLEKQRLAEQKKQEKLAEKERQRAEKLRKATEKQKVVQPSAAQSQPQNQEQKKPKKRAAPQPQKQSTAPQVQQQRTQQSTQPSNRQSKQQLPRTPSDARHKQQYTTNTLESSISKSSGPPPYSSVSEISPNTHDGTGNTSFSTPVEDMDSWGLISQHRQQMNRQAGVSKSSSKQKHLDLNYNAGSTRTKETSKS</sequence>
<feature type="compositionally biased region" description="Polar residues" evidence="1">
    <location>
        <begin position="97"/>
        <end position="107"/>
    </location>
</feature>
<feature type="compositionally biased region" description="Low complexity" evidence="1">
    <location>
        <begin position="173"/>
        <end position="201"/>
    </location>
</feature>
<dbReference type="Proteomes" id="UP001652582">
    <property type="component" value="Chromosome 6"/>
</dbReference>
<feature type="compositionally biased region" description="Polar residues" evidence="1">
    <location>
        <begin position="217"/>
        <end position="257"/>
    </location>
</feature>
<protein>
    <submittedName>
        <fullName evidence="3">Mediator of RNA polymerase II transcription subunit 26</fullName>
    </submittedName>
</protein>
<keyword evidence="2" id="KW-1185">Reference proteome</keyword>